<organism evidence="6 7">
    <name type="scientific">Vanrija pseudolonga</name>
    <dbReference type="NCBI Taxonomy" id="143232"/>
    <lineage>
        <taxon>Eukaryota</taxon>
        <taxon>Fungi</taxon>
        <taxon>Dikarya</taxon>
        <taxon>Basidiomycota</taxon>
        <taxon>Agaricomycotina</taxon>
        <taxon>Tremellomycetes</taxon>
        <taxon>Trichosporonales</taxon>
        <taxon>Trichosporonaceae</taxon>
        <taxon>Vanrija</taxon>
    </lineage>
</organism>
<accession>A0AAF1BKN3</accession>
<dbReference type="PRINTS" id="PR00792">
    <property type="entry name" value="PEPSIN"/>
</dbReference>
<dbReference type="InterPro" id="IPR001461">
    <property type="entry name" value="Aspartic_peptidase_A1"/>
</dbReference>
<name>A0AAF1BKN3_9TREE</name>
<dbReference type="GO" id="GO:0006508">
    <property type="term" value="P:proteolysis"/>
    <property type="evidence" value="ECO:0007669"/>
    <property type="project" value="UniProtKB-KW"/>
</dbReference>
<feature type="domain" description="Peptidase A1" evidence="5">
    <location>
        <begin position="145"/>
        <end position="452"/>
    </location>
</feature>
<dbReference type="PANTHER" id="PTHR47966:SF57">
    <property type="entry name" value="PEPTIDASE A1 DOMAIN-CONTAINING PROTEIN"/>
    <property type="match status" value="1"/>
</dbReference>
<feature type="region of interest" description="Disordered" evidence="4">
    <location>
        <begin position="28"/>
        <end position="86"/>
    </location>
</feature>
<dbReference type="PROSITE" id="PS51767">
    <property type="entry name" value="PEPTIDASE_A1"/>
    <property type="match status" value="1"/>
</dbReference>
<evidence type="ECO:0000313" key="6">
    <source>
        <dbReference type="EMBL" id="WOO79814.1"/>
    </source>
</evidence>
<comment type="similarity">
    <text evidence="1 3">Belongs to the peptidase A1 family.</text>
</comment>
<dbReference type="SUPFAM" id="SSF50630">
    <property type="entry name" value="Acid proteases"/>
    <property type="match status" value="1"/>
</dbReference>
<dbReference type="GeneID" id="87806575"/>
<feature type="compositionally biased region" description="Low complexity" evidence="4">
    <location>
        <begin position="61"/>
        <end position="71"/>
    </location>
</feature>
<dbReference type="Proteomes" id="UP000827549">
    <property type="component" value="Chromosome 2"/>
</dbReference>
<dbReference type="InterPro" id="IPR034164">
    <property type="entry name" value="Pepsin-like_dom"/>
</dbReference>
<dbReference type="PANTHER" id="PTHR47966">
    <property type="entry name" value="BETA-SITE APP-CLEAVING ENZYME, ISOFORM A-RELATED"/>
    <property type="match status" value="1"/>
</dbReference>
<dbReference type="AlphaFoldDB" id="A0AAF1BKN3"/>
<proteinExistence type="inferred from homology"/>
<dbReference type="InterPro" id="IPR001969">
    <property type="entry name" value="Aspartic_peptidase_AS"/>
</dbReference>
<evidence type="ECO:0000256" key="4">
    <source>
        <dbReference type="SAM" id="MobiDB-lite"/>
    </source>
</evidence>
<evidence type="ECO:0000259" key="5">
    <source>
        <dbReference type="PROSITE" id="PS51767"/>
    </source>
</evidence>
<keyword evidence="3" id="KW-0645">Protease</keyword>
<gene>
    <name evidence="6" type="primary">PAG_0</name>
    <name evidence="6" type="ORF">LOC62_02G003331</name>
</gene>
<reference evidence="6" key="1">
    <citation type="submission" date="2023-10" db="EMBL/GenBank/DDBJ databases">
        <authorList>
            <person name="Noh H."/>
        </authorList>
    </citation>
    <scope>NUCLEOTIDE SEQUENCE</scope>
    <source>
        <strain evidence="6">DUCC4014</strain>
    </source>
</reference>
<dbReference type="PROSITE" id="PS00141">
    <property type="entry name" value="ASP_PROTEASE"/>
    <property type="match status" value="1"/>
</dbReference>
<dbReference type="InterPro" id="IPR021109">
    <property type="entry name" value="Peptidase_aspartic_dom_sf"/>
</dbReference>
<keyword evidence="7" id="KW-1185">Reference proteome</keyword>
<dbReference type="RefSeq" id="XP_062625846.1">
    <property type="nucleotide sequence ID" value="XM_062769864.1"/>
</dbReference>
<sequence length="514" mass="53813">MNASPSMCCQFVLLDSVKAGLERRGMLPSSSDLVYSSTSSSTATPRDFDTSVTATPRELDTNNTTTAATNTPVPLSTPATRRRPRHTTTLHARASSTMRLPALAPAAMAAAVTAAAMPPPPPGGSSPVATTYPLRRWETVGDEQYSLRLSVGGQQLDVVVDTGSPDLWVLSECAEAAECANVPLYDSSRAVRSGQAFDAEYGEGSASGEIVTDVVGLLGGVGSFGMVNATSEWKAANTTLSGLLGLGLPYDDEDEDPLWLQSVPAWPEPLFGVHLGRRGAASGGAITFGGVDRAAVSGEINYLPLVSAHDWAVTLDSVSVQGHNLPTNARASVDTGTSHILAPRDAFEAFYAAIPGAFLHRAVPLFPCDAALDVALRLGGQSYPVDRTDLAIATYTPAELRAFGVAVDNDGVDRWCEGAVRLNDGDDWILGDAFLKNVYTVFRAHPPSVGFVRLSADADAGHHGVSVLGLIGGGLDHWPPQLAAAAHRGTMLAAIALLAVFAFGARLHPIKHLV</sequence>
<keyword evidence="2 3" id="KW-0064">Aspartyl protease</keyword>
<evidence type="ECO:0000256" key="3">
    <source>
        <dbReference type="RuleBase" id="RU000454"/>
    </source>
</evidence>
<dbReference type="GO" id="GO:0004190">
    <property type="term" value="F:aspartic-type endopeptidase activity"/>
    <property type="evidence" value="ECO:0007669"/>
    <property type="project" value="UniProtKB-KW"/>
</dbReference>
<protein>
    <submittedName>
        <fullName evidence="6">Pregnancy-associated glycoprotein</fullName>
    </submittedName>
</protein>
<evidence type="ECO:0000256" key="1">
    <source>
        <dbReference type="ARBA" id="ARBA00007447"/>
    </source>
</evidence>
<dbReference type="CDD" id="cd05471">
    <property type="entry name" value="pepsin_like"/>
    <property type="match status" value="1"/>
</dbReference>
<dbReference type="InterPro" id="IPR033121">
    <property type="entry name" value="PEPTIDASE_A1"/>
</dbReference>
<evidence type="ECO:0000256" key="2">
    <source>
        <dbReference type="ARBA" id="ARBA00022750"/>
    </source>
</evidence>
<evidence type="ECO:0000313" key="7">
    <source>
        <dbReference type="Proteomes" id="UP000827549"/>
    </source>
</evidence>
<feature type="compositionally biased region" description="Low complexity" evidence="4">
    <location>
        <begin position="29"/>
        <end position="44"/>
    </location>
</feature>
<dbReference type="EMBL" id="CP086715">
    <property type="protein sequence ID" value="WOO79814.1"/>
    <property type="molecule type" value="Genomic_DNA"/>
</dbReference>
<keyword evidence="3" id="KW-0378">Hydrolase</keyword>
<dbReference type="Pfam" id="PF00026">
    <property type="entry name" value="Asp"/>
    <property type="match status" value="1"/>
</dbReference>
<dbReference type="Gene3D" id="2.40.70.10">
    <property type="entry name" value="Acid Proteases"/>
    <property type="match status" value="2"/>
</dbReference>